<dbReference type="AlphaFoldDB" id="A0A518J190"/>
<gene>
    <name evidence="1" type="ORF">Mal33_51390</name>
</gene>
<name>A0A518J190_9BACT</name>
<protein>
    <recommendedName>
        <fullName evidence="3">Antitoxin ParD4</fullName>
    </recommendedName>
</protein>
<accession>A0A518J190</accession>
<sequence>MSTISVNVPDQIMPAIAKRARNSGFADVNEYVTQYVLRLSERQSEVEELAIEGLQSGPSLPWDKTEVEDMRAALKSKYGG</sequence>
<reference evidence="1 2" key="1">
    <citation type="submission" date="2019-02" db="EMBL/GenBank/DDBJ databases">
        <title>Deep-cultivation of Planctomycetes and their phenomic and genomic characterization uncovers novel biology.</title>
        <authorList>
            <person name="Wiegand S."/>
            <person name="Jogler M."/>
            <person name="Boedeker C."/>
            <person name="Pinto D."/>
            <person name="Vollmers J."/>
            <person name="Rivas-Marin E."/>
            <person name="Kohn T."/>
            <person name="Peeters S.H."/>
            <person name="Heuer A."/>
            <person name="Rast P."/>
            <person name="Oberbeckmann S."/>
            <person name="Bunk B."/>
            <person name="Jeske O."/>
            <person name="Meyerdierks A."/>
            <person name="Storesund J.E."/>
            <person name="Kallscheuer N."/>
            <person name="Luecker S."/>
            <person name="Lage O.M."/>
            <person name="Pohl T."/>
            <person name="Merkel B.J."/>
            <person name="Hornburger P."/>
            <person name="Mueller R.-W."/>
            <person name="Bruemmer F."/>
            <person name="Labrenz M."/>
            <person name="Spormann A.M."/>
            <person name="Op den Camp H."/>
            <person name="Overmann J."/>
            <person name="Amann R."/>
            <person name="Jetten M.S.M."/>
            <person name="Mascher T."/>
            <person name="Medema M.H."/>
            <person name="Devos D.P."/>
            <person name="Kaster A.-K."/>
            <person name="Ovreas L."/>
            <person name="Rohde M."/>
            <person name="Galperin M.Y."/>
            <person name="Jogler C."/>
        </authorList>
    </citation>
    <scope>NUCLEOTIDE SEQUENCE [LARGE SCALE GENOMIC DNA]</scope>
    <source>
        <strain evidence="1 2">Mal33</strain>
    </source>
</reference>
<organism evidence="1 2">
    <name type="scientific">Rosistilla oblonga</name>
    <dbReference type="NCBI Taxonomy" id="2527990"/>
    <lineage>
        <taxon>Bacteria</taxon>
        <taxon>Pseudomonadati</taxon>
        <taxon>Planctomycetota</taxon>
        <taxon>Planctomycetia</taxon>
        <taxon>Pirellulales</taxon>
        <taxon>Pirellulaceae</taxon>
        <taxon>Rosistilla</taxon>
    </lineage>
</organism>
<dbReference type="EMBL" id="CP036318">
    <property type="protein sequence ID" value="QDV59113.1"/>
    <property type="molecule type" value="Genomic_DNA"/>
</dbReference>
<evidence type="ECO:0000313" key="2">
    <source>
        <dbReference type="Proteomes" id="UP000316770"/>
    </source>
</evidence>
<dbReference type="RefSeq" id="WP_145290231.1">
    <property type="nucleotide sequence ID" value="NZ_CP036318.1"/>
</dbReference>
<keyword evidence="2" id="KW-1185">Reference proteome</keyword>
<evidence type="ECO:0000313" key="1">
    <source>
        <dbReference type="EMBL" id="QDV59113.1"/>
    </source>
</evidence>
<evidence type="ECO:0008006" key="3">
    <source>
        <dbReference type="Google" id="ProtNLM"/>
    </source>
</evidence>
<dbReference type="Proteomes" id="UP000316770">
    <property type="component" value="Chromosome"/>
</dbReference>
<proteinExistence type="predicted"/>